<dbReference type="InterPro" id="IPR051159">
    <property type="entry name" value="Hexapeptide_acetyltransf"/>
</dbReference>
<reference evidence="1 2" key="1">
    <citation type="submission" date="2023-07" db="EMBL/GenBank/DDBJ databases">
        <title>Sequencing the genomes of 1000 actinobacteria strains.</title>
        <authorList>
            <person name="Klenk H.-P."/>
        </authorList>
    </citation>
    <scope>NUCLEOTIDE SEQUENCE [LARGE SCALE GENOMIC DNA]</scope>
    <source>
        <strain evidence="1 2">DSM 45554</strain>
    </source>
</reference>
<dbReference type="Gene3D" id="2.160.10.10">
    <property type="entry name" value="Hexapeptide repeat proteins"/>
    <property type="match status" value="1"/>
</dbReference>
<evidence type="ECO:0000313" key="1">
    <source>
        <dbReference type="EMBL" id="MDR7382056.1"/>
    </source>
</evidence>
<dbReference type="SUPFAM" id="SSF51161">
    <property type="entry name" value="Trimeric LpxA-like enzymes"/>
    <property type="match status" value="1"/>
</dbReference>
<name>A0ABU2CL50_9MICO</name>
<dbReference type="InterPro" id="IPR011004">
    <property type="entry name" value="Trimer_LpxA-like_sf"/>
</dbReference>
<dbReference type="PANTHER" id="PTHR23416:SF78">
    <property type="entry name" value="LIPOPOLYSACCHARIDE BIOSYNTHESIS O-ACETYL TRANSFERASE WBBJ-RELATED"/>
    <property type="match status" value="1"/>
</dbReference>
<comment type="caution">
    <text evidence="1">The sequence shown here is derived from an EMBL/GenBank/DDBJ whole genome shotgun (WGS) entry which is preliminary data.</text>
</comment>
<sequence length="234" mass="24790">MEKERPRGDFERNTITVGDTRITSTTELPPGVTINFKPRSVGNLVEIAPVQNVSNATIDLGSARNCTVRLGQLRIPFGGLRISFVENRGNISTGSEVTVGDGCTFNGSTHIIGALSEGIAVRIGQDCLFASGITVRGSSHHGLWDLDSGALINPEAGIDIGDHVWLGADVIVLNKSIINSGSVVAARSVVNRRFTDENILLAGSPAVVKRSRVAWTHDFPADNGVSRHGPATTN</sequence>
<proteinExistence type="predicted"/>
<accession>A0ABU2CL50</accession>
<dbReference type="Proteomes" id="UP001183585">
    <property type="component" value="Unassembled WGS sequence"/>
</dbReference>
<organism evidence="1 2">
    <name type="scientific">Promicromonospora iranensis</name>
    <dbReference type="NCBI Taxonomy" id="1105144"/>
    <lineage>
        <taxon>Bacteria</taxon>
        <taxon>Bacillati</taxon>
        <taxon>Actinomycetota</taxon>
        <taxon>Actinomycetes</taxon>
        <taxon>Micrococcales</taxon>
        <taxon>Promicromonosporaceae</taxon>
        <taxon>Promicromonospora</taxon>
    </lineage>
</organism>
<dbReference type="RefSeq" id="WP_274996381.1">
    <property type="nucleotide sequence ID" value="NZ_JAJQQP010000012.1"/>
</dbReference>
<evidence type="ECO:0000313" key="2">
    <source>
        <dbReference type="Proteomes" id="UP001183585"/>
    </source>
</evidence>
<gene>
    <name evidence="1" type="ORF">J2S48_001571</name>
</gene>
<dbReference type="PANTHER" id="PTHR23416">
    <property type="entry name" value="SIALIC ACID SYNTHASE-RELATED"/>
    <property type="match status" value="1"/>
</dbReference>
<protein>
    <submittedName>
        <fullName evidence="1">Acetyltransferase-like isoleucine patch superfamily enzyme</fullName>
    </submittedName>
</protein>
<keyword evidence="2" id="KW-1185">Reference proteome</keyword>
<dbReference type="EMBL" id="JAVDYE010000001">
    <property type="protein sequence ID" value="MDR7382056.1"/>
    <property type="molecule type" value="Genomic_DNA"/>
</dbReference>